<dbReference type="GO" id="GO:0005524">
    <property type="term" value="F:ATP binding"/>
    <property type="evidence" value="ECO:0007669"/>
    <property type="project" value="UniProtKB-UniRule"/>
</dbReference>
<reference evidence="8" key="1">
    <citation type="journal article" date="2018" name="Nat. Microbiol.">
        <title>Leveraging single-cell genomics to expand the fungal tree of life.</title>
        <authorList>
            <person name="Ahrendt S.R."/>
            <person name="Quandt C.A."/>
            <person name="Ciobanu D."/>
            <person name="Clum A."/>
            <person name="Salamov A."/>
            <person name="Andreopoulos B."/>
            <person name="Cheng J.F."/>
            <person name="Woyke T."/>
            <person name="Pelin A."/>
            <person name="Henrissat B."/>
            <person name="Reynolds N.K."/>
            <person name="Benny G.L."/>
            <person name="Smith M.E."/>
            <person name="James T.Y."/>
            <person name="Grigoriev I.V."/>
        </authorList>
    </citation>
    <scope>NUCLEOTIDE SEQUENCE [LARGE SCALE GENOMIC DNA]</scope>
    <source>
        <strain evidence="8">RSA 468</strain>
    </source>
</reference>
<dbReference type="InterPro" id="IPR017441">
    <property type="entry name" value="Protein_kinase_ATP_BS"/>
</dbReference>
<dbReference type="PROSITE" id="PS50011">
    <property type="entry name" value="PROTEIN_KINASE_DOM"/>
    <property type="match status" value="1"/>
</dbReference>
<gene>
    <name evidence="7" type="ORF">BJ085DRAFT_21539</name>
</gene>
<dbReference type="PROSITE" id="PS00107">
    <property type="entry name" value="PROTEIN_KINASE_ATP"/>
    <property type="match status" value="1"/>
</dbReference>
<name>A0A4P9ZM93_9FUNG</name>
<dbReference type="GO" id="GO:0004674">
    <property type="term" value="F:protein serine/threonine kinase activity"/>
    <property type="evidence" value="ECO:0007669"/>
    <property type="project" value="UniProtKB-KW"/>
</dbReference>
<dbReference type="SUPFAM" id="SSF56112">
    <property type="entry name" value="Protein kinase-like (PK-like)"/>
    <property type="match status" value="1"/>
</dbReference>
<dbReference type="PANTHER" id="PTHR24347">
    <property type="entry name" value="SERINE/THREONINE-PROTEIN KINASE"/>
    <property type="match status" value="1"/>
</dbReference>
<keyword evidence="8" id="KW-1185">Reference proteome</keyword>
<evidence type="ECO:0000256" key="3">
    <source>
        <dbReference type="PROSITE-ProRule" id="PRU10141"/>
    </source>
</evidence>
<keyword evidence="2 3" id="KW-0067">ATP-binding</keyword>
<dbReference type="AlphaFoldDB" id="A0A4P9ZM93"/>
<accession>A0A4P9ZM93</accession>
<comment type="similarity">
    <text evidence="4">Belongs to the protein kinase superfamily.</text>
</comment>
<feature type="compositionally biased region" description="Low complexity" evidence="5">
    <location>
        <begin position="10"/>
        <end position="30"/>
    </location>
</feature>
<evidence type="ECO:0000313" key="7">
    <source>
        <dbReference type="EMBL" id="RKP34303.1"/>
    </source>
</evidence>
<dbReference type="FunFam" id="1.10.510.10:FF:000571">
    <property type="entry name" value="Maternal embryonic leucine zipper kinase"/>
    <property type="match status" value="1"/>
</dbReference>
<proteinExistence type="inferred from homology"/>
<protein>
    <submittedName>
        <fullName evidence="7">Kinase-like domain-containing protein</fullName>
    </submittedName>
</protein>
<feature type="non-terminal residue" evidence="7">
    <location>
        <position position="338"/>
    </location>
</feature>
<dbReference type="EMBL" id="ML003260">
    <property type="protein sequence ID" value="RKP34303.1"/>
    <property type="molecule type" value="Genomic_DNA"/>
</dbReference>
<keyword evidence="7" id="KW-0808">Transferase</keyword>
<evidence type="ECO:0000256" key="1">
    <source>
        <dbReference type="ARBA" id="ARBA00022741"/>
    </source>
</evidence>
<dbReference type="Gene3D" id="1.10.510.10">
    <property type="entry name" value="Transferase(Phosphotransferase) domain 1"/>
    <property type="match status" value="1"/>
</dbReference>
<dbReference type="CDD" id="cd05117">
    <property type="entry name" value="STKc_CAMK"/>
    <property type="match status" value="1"/>
</dbReference>
<dbReference type="Proteomes" id="UP000268162">
    <property type="component" value="Unassembled WGS sequence"/>
</dbReference>
<evidence type="ECO:0000313" key="8">
    <source>
        <dbReference type="Proteomes" id="UP000268162"/>
    </source>
</evidence>
<dbReference type="STRING" id="215637.A0A4P9ZM93"/>
<feature type="binding site" evidence="3">
    <location>
        <position position="71"/>
    </location>
    <ligand>
        <name>ATP</name>
        <dbReference type="ChEBI" id="CHEBI:30616"/>
    </ligand>
</feature>
<sequence>MPPLLPPPAVSSSNPSSVLSTSSSWSSSRPARPKTKVSTCQYKIGRVIGSGTFSVVKEAYHIQTGERFAAKVIPKQLLRGGKVQLLHNEVGILRHLSRGHPNLLQLHDCFETTHNVYLITELVTGGDLFDRLGRKGSFFESEAAVIIHAVVKALAYLHSQQVVHRDIKPENILFRNDRSDADLLIADFGLSVIMGDQNVQALKARCGTTGYMAPEILLHQPYGKPVDMWAVGVTTYLLLSGYLPFEPGYTPSGVPRPEVEDDSERDYAMIDDMFTYGDDLLFEPAGYWAGITPGAKHFIRGLIQTDPERRMTAEMALLHPWLATAATATTVSGQIEDP</sequence>
<dbReference type="FunFam" id="3.30.200.20:FF:000042">
    <property type="entry name" value="Aurora kinase A"/>
    <property type="match status" value="1"/>
</dbReference>
<evidence type="ECO:0000259" key="6">
    <source>
        <dbReference type="PROSITE" id="PS50011"/>
    </source>
</evidence>
<dbReference type="Pfam" id="PF00069">
    <property type="entry name" value="Pkinase"/>
    <property type="match status" value="1"/>
</dbReference>
<keyword evidence="1 3" id="KW-0547">Nucleotide-binding</keyword>
<organism evidence="7 8">
    <name type="scientific">Dimargaris cristalligena</name>
    <dbReference type="NCBI Taxonomy" id="215637"/>
    <lineage>
        <taxon>Eukaryota</taxon>
        <taxon>Fungi</taxon>
        <taxon>Fungi incertae sedis</taxon>
        <taxon>Zoopagomycota</taxon>
        <taxon>Kickxellomycotina</taxon>
        <taxon>Dimargaritomycetes</taxon>
        <taxon>Dimargaritales</taxon>
        <taxon>Dimargaritaceae</taxon>
        <taxon>Dimargaris</taxon>
    </lineage>
</organism>
<dbReference type="InterPro" id="IPR011009">
    <property type="entry name" value="Kinase-like_dom_sf"/>
</dbReference>
<feature type="region of interest" description="Disordered" evidence="5">
    <location>
        <begin position="1"/>
        <end position="33"/>
    </location>
</feature>
<dbReference type="SMART" id="SM00220">
    <property type="entry name" value="S_TKc"/>
    <property type="match status" value="1"/>
</dbReference>
<dbReference type="PROSITE" id="PS00108">
    <property type="entry name" value="PROTEIN_KINASE_ST"/>
    <property type="match status" value="1"/>
</dbReference>
<evidence type="ECO:0000256" key="5">
    <source>
        <dbReference type="SAM" id="MobiDB-lite"/>
    </source>
</evidence>
<dbReference type="InterPro" id="IPR008271">
    <property type="entry name" value="Ser/Thr_kinase_AS"/>
</dbReference>
<keyword evidence="7" id="KW-0418">Kinase</keyword>
<feature type="domain" description="Protein kinase" evidence="6">
    <location>
        <begin position="42"/>
        <end position="322"/>
    </location>
</feature>
<keyword evidence="4" id="KW-0723">Serine/threonine-protein kinase</keyword>
<evidence type="ECO:0000256" key="4">
    <source>
        <dbReference type="RuleBase" id="RU000304"/>
    </source>
</evidence>
<dbReference type="InterPro" id="IPR000719">
    <property type="entry name" value="Prot_kinase_dom"/>
</dbReference>
<evidence type="ECO:0000256" key="2">
    <source>
        <dbReference type="ARBA" id="ARBA00022840"/>
    </source>
</evidence>